<reference evidence="2 3" key="1">
    <citation type="submission" date="2019-08" db="EMBL/GenBank/DDBJ databases">
        <title>Paraburkholderia sp. DCY113.</title>
        <authorList>
            <person name="Kang J."/>
        </authorList>
    </citation>
    <scope>NUCLEOTIDE SEQUENCE [LARGE SCALE GENOMIC DNA]</scope>
    <source>
        <strain evidence="2 3">DCY113</strain>
    </source>
</reference>
<sequence length="60" mass="6038">MSRTMGLAASHVIVRSENGAVTLQGAVPKQADGEKAAEIARGVPGVVSVTNALSIHPEGT</sequence>
<accession>A0A5B0H7E8</accession>
<dbReference type="Proteomes" id="UP000325273">
    <property type="component" value="Unassembled WGS sequence"/>
</dbReference>
<dbReference type="Pfam" id="PF04972">
    <property type="entry name" value="BON"/>
    <property type="match status" value="1"/>
</dbReference>
<gene>
    <name evidence="2" type="ORF">FVF58_16605</name>
</gene>
<proteinExistence type="predicted"/>
<dbReference type="Gene3D" id="3.30.1340.30">
    <property type="match status" value="1"/>
</dbReference>
<dbReference type="PROSITE" id="PS50914">
    <property type="entry name" value="BON"/>
    <property type="match status" value="1"/>
</dbReference>
<feature type="domain" description="BON" evidence="1">
    <location>
        <begin position="1"/>
        <end position="57"/>
    </location>
</feature>
<evidence type="ECO:0000313" key="3">
    <source>
        <dbReference type="Proteomes" id="UP000325273"/>
    </source>
</evidence>
<protein>
    <submittedName>
        <fullName evidence="2">BON domain-containing protein</fullName>
    </submittedName>
</protein>
<dbReference type="InterPro" id="IPR007055">
    <property type="entry name" value="BON_dom"/>
</dbReference>
<comment type="caution">
    <text evidence="2">The sequence shown here is derived from an EMBL/GenBank/DDBJ whole genome shotgun (WGS) entry which is preliminary data.</text>
</comment>
<name>A0A5B0H7E8_9BURK</name>
<evidence type="ECO:0000259" key="1">
    <source>
        <dbReference type="PROSITE" id="PS50914"/>
    </source>
</evidence>
<dbReference type="AlphaFoldDB" id="A0A5B0H7E8"/>
<keyword evidence="3" id="KW-1185">Reference proteome</keyword>
<evidence type="ECO:0000313" key="2">
    <source>
        <dbReference type="EMBL" id="KAA1011020.1"/>
    </source>
</evidence>
<dbReference type="EMBL" id="VTUZ01000010">
    <property type="protein sequence ID" value="KAA1011020.1"/>
    <property type="molecule type" value="Genomic_DNA"/>
</dbReference>
<organism evidence="2 3">
    <name type="scientific">Paraburkholderia panacisoli</name>
    <dbReference type="NCBI Taxonomy" id="2603818"/>
    <lineage>
        <taxon>Bacteria</taxon>
        <taxon>Pseudomonadati</taxon>
        <taxon>Pseudomonadota</taxon>
        <taxon>Betaproteobacteria</taxon>
        <taxon>Burkholderiales</taxon>
        <taxon>Burkholderiaceae</taxon>
        <taxon>Paraburkholderia</taxon>
    </lineage>
</organism>